<evidence type="ECO:0000313" key="3">
    <source>
        <dbReference type="EMBL" id="PFX29397.1"/>
    </source>
</evidence>
<dbReference type="EMBL" id="LSMT01000066">
    <property type="protein sequence ID" value="PFX29397.1"/>
    <property type="molecule type" value="Genomic_DNA"/>
</dbReference>
<reference evidence="4" key="1">
    <citation type="journal article" date="2017" name="bioRxiv">
        <title>Comparative analysis of the genomes of Stylophora pistillata and Acropora digitifera provides evidence for extensive differences between species of corals.</title>
        <authorList>
            <person name="Voolstra C.R."/>
            <person name="Li Y."/>
            <person name="Liew Y.J."/>
            <person name="Baumgarten S."/>
            <person name="Zoccola D."/>
            <person name="Flot J.-F."/>
            <person name="Tambutte S."/>
            <person name="Allemand D."/>
            <person name="Aranda M."/>
        </authorList>
    </citation>
    <scope>NUCLEOTIDE SEQUENCE [LARGE SCALE GENOMIC DNA]</scope>
</reference>
<dbReference type="Pfam" id="PF15797">
    <property type="entry name" value="DUF4706"/>
    <property type="match status" value="1"/>
</dbReference>
<feature type="region of interest" description="Disordered" evidence="1">
    <location>
        <begin position="252"/>
        <end position="408"/>
    </location>
</feature>
<dbReference type="InterPro" id="IPR031600">
    <property type="entry name" value="DUF4706"/>
</dbReference>
<feature type="compositionally biased region" description="Basic and acidic residues" evidence="1">
    <location>
        <begin position="387"/>
        <end position="403"/>
    </location>
</feature>
<evidence type="ECO:0000313" key="4">
    <source>
        <dbReference type="Proteomes" id="UP000225706"/>
    </source>
</evidence>
<feature type="compositionally biased region" description="Polar residues" evidence="1">
    <location>
        <begin position="309"/>
        <end position="332"/>
    </location>
</feature>
<feature type="domain" description="DUF4706" evidence="2">
    <location>
        <begin position="65"/>
        <end position="181"/>
    </location>
</feature>
<feature type="region of interest" description="Disordered" evidence="1">
    <location>
        <begin position="212"/>
        <end position="239"/>
    </location>
</feature>
<dbReference type="PANTHER" id="PTHR34394:SF1">
    <property type="entry name" value="SIMILAR TO RIKEN CDNA 2310022B05"/>
    <property type="match status" value="1"/>
</dbReference>
<dbReference type="OrthoDB" id="5984457at2759"/>
<dbReference type="Proteomes" id="UP000225706">
    <property type="component" value="Unassembled WGS sequence"/>
</dbReference>
<gene>
    <name evidence="3" type="ORF">AWC38_SpisGene5850</name>
</gene>
<accession>A0A2B4SLL1</accession>
<dbReference type="AlphaFoldDB" id="A0A2B4SLL1"/>
<feature type="compositionally biased region" description="Low complexity" evidence="1">
    <location>
        <begin position="256"/>
        <end position="269"/>
    </location>
</feature>
<organism evidence="3 4">
    <name type="scientific">Stylophora pistillata</name>
    <name type="common">Smooth cauliflower coral</name>
    <dbReference type="NCBI Taxonomy" id="50429"/>
    <lineage>
        <taxon>Eukaryota</taxon>
        <taxon>Metazoa</taxon>
        <taxon>Cnidaria</taxon>
        <taxon>Anthozoa</taxon>
        <taxon>Hexacorallia</taxon>
        <taxon>Scleractinia</taxon>
        <taxon>Astrocoeniina</taxon>
        <taxon>Pocilloporidae</taxon>
        <taxon>Stylophora</taxon>
    </lineage>
</organism>
<keyword evidence="4" id="KW-1185">Reference proteome</keyword>
<protein>
    <submittedName>
        <fullName evidence="3">Uncharacterized protein C1orf198-like</fullName>
    </submittedName>
</protein>
<feature type="compositionally biased region" description="Polar residues" evidence="1">
    <location>
        <begin position="373"/>
        <end position="386"/>
    </location>
</feature>
<dbReference type="PANTHER" id="PTHR34394">
    <property type="entry name" value="SIMILAR TO RIKEN CDNA 2310022B05"/>
    <property type="match status" value="1"/>
</dbReference>
<comment type="caution">
    <text evidence="3">The sequence shown here is derived from an EMBL/GenBank/DDBJ whole genome shotgun (WGS) entry which is preliminary data.</text>
</comment>
<evidence type="ECO:0000256" key="1">
    <source>
        <dbReference type="SAM" id="MobiDB-lite"/>
    </source>
</evidence>
<proteinExistence type="predicted"/>
<name>A0A2B4SLL1_STYPI</name>
<sequence>MAGIISKAEVAAAIEQAFAERIDEMEESIVDETTNEQKIPTMQCSFEPKNKYVGGVENMNEYVLSYFESLNHMSRRIITEQREVMAEHGNKWDNLSPDEQDKLLDERMVSPGVKKHYYLDDSFSTRKPDWFPVLRLAHGISGSEEPSNFNPRDSITSVTEIHSKDQFSSPWSWETRSQQDLHLLEEGELEEQLKHALEADLETLSTVTVPVEVKSKKQHDSDTESKDTSTSGSLPGSEPLSRKEFLLEGQKYSPASSIQGSKGSLSSSLHNGRKGSLASTPPKGSKASLISNTPPKGSKGRLASDTPPRLNTGNLLSDTPSKGSKINLASETCSKENRGSPLTDTPPKENHLSIATEMLGKRDANKLNLESEMPQSSAASKSSLPKEQNDSKEAASAKTKEVDIGTATNSNDLLAFLVNW</sequence>
<feature type="compositionally biased region" description="Basic and acidic residues" evidence="1">
    <location>
        <begin position="213"/>
        <end position="227"/>
    </location>
</feature>
<evidence type="ECO:0000259" key="2">
    <source>
        <dbReference type="Pfam" id="PF15797"/>
    </source>
</evidence>
<dbReference type="STRING" id="50429.A0A2B4SLL1"/>